<evidence type="ECO:0000313" key="10">
    <source>
        <dbReference type="EMBL" id="WWF01878.1"/>
    </source>
</evidence>
<dbReference type="SUPFAM" id="SSF46626">
    <property type="entry name" value="Cytochrome c"/>
    <property type="match status" value="1"/>
</dbReference>
<dbReference type="PRINTS" id="PR00603">
    <property type="entry name" value="CYTOCHROMEC1"/>
</dbReference>
<sequence>MRRIAGLFLTLVAGTALAVESVMPLEDVDIDVFDKESLRRGAVTYVNYCQGCHSLKHLRYSRMAHDLKLEDGVLERDFLRGQAKPQDSMLSAMRAADAERWFGVAPPDLSLIARSRHPDWIYSYLRGFYLDPSRPNGVDNAFFRQVAMPNVFASLQGAQRPVIKKGGGVEAIVGLKHVSQGTLPAEEFDGIVTDLVNFLVYAAEPAQLDRLRIGKYVIAVLIVLAFVLYRLKQEYWKDIA</sequence>
<feature type="signal peptide" evidence="9">
    <location>
        <begin position="1"/>
        <end position="18"/>
    </location>
</feature>
<keyword evidence="3 8" id="KW-0812">Transmembrane</keyword>
<dbReference type="Gene3D" id="1.10.760.10">
    <property type="entry name" value="Cytochrome c-like domain"/>
    <property type="match status" value="1"/>
</dbReference>
<proteinExistence type="predicted"/>
<evidence type="ECO:0000313" key="11">
    <source>
        <dbReference type="Proteomes" id="UP001359308"/>
    </source>
</evidence>
<evidence type="ECO:0000256" key="5">
    <source>
        <dbReference type="ARBA" id="ARBA00022989"/>
    </source>
</evidence>
<dbReference type="EMBL" id="CP104311">
    <property type="protein sequence ID" value="WWF01878.1"/>
    <property type="molecule type" value="Genomic_DNA"/>
</dbReference>
<evidence type="ECO:0000256" key="3">
    <source>
        <dbReference type="ARBA" id="ARBA00022692"/>
    </source>
</evidence>
<organism evidence="10 11">
    <name type="scientific">Methylococcus capsulatus</name>
    <dbReference type="NCBI Taxonomy" id="414"/>
    <lineage>
        <taxon>Bacteria</taxon>
        <taxon>Pseudomonadati</taxon>
        <taxon>Pseudomonadota</taxon>
        <taxon>Gammaproteobacteria</taxon>
        <taxon>Methylococcales</taxon>
        <taxon>Methylococcaceae</taxon>
        <taxon>Methylococcus</taxon>
    </lineage>
</organism>
<evidence type="ECO:0000256" key="7">
    <source>
        <dbReference type="ARBA" id="ARBA00023136"/>
    </source>
</evidence>
<evidence type="ECO:0000256" key="1">
    <source>
        <dbReference type="ARBA" id="ARBA00004370"/>
    </source>
</evidence>
<comment type="subcellular location">
    <subcellularLocation>
        <location evidence="1">Membrane</location>
    </subcellularLocation>
</comment>
<evidence type="ECO:0000256" key="9">
    <source>
        <dbReference type="SAM" id="SignalP"/>
    </source>
</evidence>
<feature type="transmembrane region" description="Helical" evidence="8">
    <location>
        <begin position="213"/>
        <end position="231"/>
    </location>
</feature>
<protein>
    <submittedName>
        <fullName evidence="10">Cytochrome c1</fullName>
    </submittedName>
</protein>
<accession>A0ABZ2F6I8</accession>
<dbReference type="Pfam" id="PF02167">
    <property type="entry name" value="Cytochrom_C1"/>
    <property type="match status" value="1"/>
</dbReference>
<evidence type="ECO:0000256" key="2">
    <source>
        <dbReference type="ARBA" id="ARBA00022617"/>
    </source>
</evidence>
<dbReference type="PANTHER" id="PTHR10266">
    <property type="entry name" value="CYTOCHROME C1"/>
    <property type="match status" value="1"/>
</dbReference>
<evidence type="ECO:0000256" key="8">
    <source>
        <dbReference type="SAM" id="Phobius"/>
    </source>
</evidence>
<keyword evidence="9" id="KW-0732">Signal</keyword>
<dbReference type="Proteomes" id="UP001359308">
    <property type="component" value="Chromosome"/>
</dbReference>
<keyword evidence="6" id="KW-0408">Iron</keyword>
<feature type="chain" id="PRO_5047353433" evidence="9">
    <location>
        <begin position="19"/>
        <end position="240"/>
    </location>
</feature>
<name>A0ABZ2F6I8_METCP</name>
<keyword evidence="4" id="KW-0479">Metal-binding</keyword>
<keyword evidence="2" id="KW-0349">Heme</keyword>
<dbReference type="InterPro" id="IPR036909">
    <property type="entry name" value="Cyt_c-like_dom_sf"/>
</dbReference>
<evidence type="ECO:0000256" key="4">
    <source>
        <dbReference type="ARBA" id="ARBA00022723"/>
    </source>
</evidence>
<keyword evidence="11" id="KW-1185">Reference proteome</keyword>
<reference evidence="10 11" key="1">
    <citation type="submission" date="2022-09" db="EMBL/GenBank/DDBJ databases">
        <authorList>
            <person name="Giprobiosintez L."/>
        </authorList>
    </citation>
    <scope>NUCLEOTIDE SEQUENCE [LARGE SCALE GENOMIC DNA]</scope>
    <source>
        <strain evidence="11">VKPM-B-12549 (GBS-15)</strain>
    </source>
</reference>
<evidence type="ECO:0000256" key="6">
    <source>
        <dbReference type="ARBA" id="ARBA00023004"/>
    </source>
</evidence>
<keyword evidence="7 8" id="KW-0472">Membrane</keyword>
<dbReference type="InterPro" id="IPR002326">
    <property type="entry name" value="Cyt_c1"/>
</dbReference>
<dbReference type="RefSeq" id="WP_198323646.1">
    <property type="nucleotide sequence ID" value="NZ_CP104311.1"/>
</dbReference>
<keyword evidence="5 8" id="KW-1133">Transmembrane helix</keyword>
<dbReference type="PANTHER" id="PTHR10266:SF3">
    <property type="entry name" value="CYTOCHROME C1, HEME PROTEIN, MITOCHONDRIAL"/>
    <property type="match status" value="1"/>
</dbReference>
<gene>
    <name evidence="10" type="ORF">N4J17_15635</name>
</gene>